<evidence type="ECO:0000256" key="1">
    <source>
        <dbReference type="ARBA" id="ARBA00022722"/>
    </source>
</evidence>
<dbReference type="SUPFAM" id="SSF53098">
    <property type="entry name" value="Ribonuclease H-like"/>
    <property type="match status" value="1"/>
</dbReference>
<evidence type="ECO:0000259" key="4">
    <source>
        <dbReference type="SMART" id="SM00479"/>
    </source>
</evidence>
<dbReference type="CDD" id="cd06127">
    <property type="entry name" value="DEDDh"/>
    <property type="match status" value="1"/>
</dbReference>
<dbReference type="OrthoDB" id="9804290at2"/>
<dbReference type="NCBIfam" id="NF005836">
    <property type="entry name" value="PRK07740.1"/>
    <property type="match status" value="1"/>
</dbReference>
<dbReference type="RefSeq" id="WP_090855512.1">
    <property type="nucleotide sequence ID" value="NZ_JBHSDM010000016.1"/>
</dbReference>
<evidence type="ECO:0000313" key="6">
    <source>
        <dbReference type="Proteomes" id="UP000199159"/>
    </source>
</evidence>
<dbReference type="SMART" id="SM00479">
    <property type="entry name" value="EXOIII"/>
    <property type="match status" value="1"/>
</dbReference>
<dbReference type="Gene3D" id="3.30.420.10">
    <property type="entry name" value="Ribonuclease H-like superfamily/Ribonuclease H"/>
    <property type="match status" value="1"/>
</dbReference>
<name>A0A1H0VJZ4_9BACI</name>
<dbReference type="InterPro" id="IPR006054">
    <property type="entry name" value="DnaQ"/>
</dbReference>
<feature type="domain" description="Exonuclease" evidence="4">
    <location>
        <begin position="58"/>
        <end position="227"/>
    </location>
</feature>
<reference evidence="6" key="1">
    <citation type="submission" date="2016-10" db="EMBL/GenBank/DDBJ databases">
        <authorList>
            <person name="Varghese N."/>
            <person name="Submissions S."/>
        </authorList>
    </citation>
    <scope>NUCLEOTIDE SEQUENCE [LARGE SCALE GENOMIC DNA]</scope>
    <source>
        <strain evidence="6">IBRC-M10078</strain>
    </source>
</reference>
<sequence length="245" mass="27979">MGLNNMVQFVKQLSGRLTPNMYSSVASQNDAASIAYLRQLQRELKREDVLDIPFSELKVTVFDLETTGFDPNKGDRILSIGAIKVEGNKVCEEETFYSLVQSAEEVSEEIADLTGITKNELKEAPPIEVVLKEFYQFIKSDTLIAHHANHERKFMDHVTWSILRKNFQHRIIDTSFLTKIVEPEKNLVSLDECCFHFGIENKQRHHALHDAIATAQLWSNNVSAIQTLGFSDLKDVYTHLATNRR</sequence>
<accession>A0A1H0VJZ4</accession>
<organism evidence="5 6">
    <name type="scientific">Litchfieldia salsa</name>
    <dbReference type="NCBI Taxonomy" id="930152"/>
    <lineage>
        <taxon>Bacteria</taxon>
        <taxon>Bacillati</taxon>
        <taxon>Bacillota</taxon>
        <taxon>Bacilli</taxon>
        <taxon>Bacillales</taxon>
        <taxon>Bacillaceae</taxon>
        <taxon>Litchfieldia</taxon>
    </lineage>
</organism>
<dbReference type="Proteomes" id="UP000199159">
    <property type="component" value="Unassembled WGS sequence"/>
</dbReference>
<dbReference type="InterPro" id="IPR013520">
    <property type="entry name" value="Ribonucl_H"/>
</dbReference>
<dbReference type="STRING" id="930152.SAMN05216565_10711"/>
<dbReference type="GO" id="GO:0003677">
    <property type="term" value="F:DNA binding"/>
    <property type="evidence" value="ECO:0007669"/>
    <property type="project" value="InterPro"/>
</dbReference>
<keyword evidence="3" id="KW-0269">Exonuclease</keyword>
<dbReference type="EMBL" id="FNJU01000007">
    <property type="protein sequence ID" value="SDP78663.1"/>
    <property type="molecule type" value="Genomic_DNA"/>
</dbReference>
<dbReference type="InterPro" id="IPR036397">
    <property type="entry name" value="RNaseH_sf"/>
</dbReference>
<dbReference type="NCBIfam" id="TIGR00573">
    <property type="entry name" value="dnaq"/>
    <property type="match status" value="1"/>
</dbReference>
<keyword evidence="6" id="KW-1185">Reference proteome</keyword>
<gene>
    <name evidence="5" type="ORF">SAMN05216565_10711</name>
</gene>
<dbReference type="GO" id="GO:0006260">
    <property type="term" value="P:DNA replication"/>
    <property type="evidence" value="ECO:0007669"/>
    <property type="project" value="InterPro"/>
</dbReference>
<dbReference type="InterPro" id="IPR012337">
    <property type="entry name" value="RNaseH-like_sf"/>
</dbReference>
<dbReference type="GO" id="GO:0003887">
    <property type="term" value="F:DNA-directed DNA polymerase activity"/>
    <property type="evidence" value="ECO:0007669"/>
    <property type="project" value="InterPro"/>
</dbReference>
<dbReference type="Pfam" id="PF00929">
    <property type="entry name" value="RNase_T"/>
    <property type="match status" value="1"/>
</dbReference>
<dbReference type="PANTHER" id="PTHR30231">
    <property type="entry name" value="DNA POLYMERASE III SUBUNIT EPSILON"/>
    <property type="match status" value="1"/>
</dbReference>
<dbReference type="GO" id="GO:0008408">
    <property type="term" value="F:3'-5' exonuclease activity"/>
    <property type="evidence" value="ECO:0007669"/>
    <property type="project" value="TreeGrafter"/>
</dbReference>
<evidence type="ECO:0000256" key="2">
    <source>
        <dbReference type="ARBA" id="ARBA00022801"/>
    </source>
</evidence>
<dbReference type="PANTHER" id="PTHR30231:SF4">
    <property type="entry name" value="PROTEIN NEN2"/>
    <property type="match status" value="1"/>
</dbReference>
<proteinExistence type="predicted"/>
<dbReference type="FunFam" id="3.30.420.10:FF:000045">
    <property type="entry name" value="3'-5' exonuclease DinG"/>
    <property type="match status" value="1"/>
</dbReference>
<keyword evidence="1" id="KW-0540">Nuclease</keyword>
<protein>
    <submittedName>
        <fullName evidence="5">DNA polymerase-3 subunit epsilon</fullName>
    </submittedName>
</protein>
<dbReference type="GO" id="GO:0005829">
    <property type="term" value="C:cytosol"/>
    <property type="evidence" value="ECO:0007669"/>
    <property type="project" value="TreeGrafter"/>
</dbReference>
<evidence type="ECO:0000256" key="3">
    <source>
        <dbReference type="ARBA" id="ARBA00022839"/>
    </source>
</evidence>
<keyword evidence="2" id="KW-0378">Hydrolase</keyword>
<dbReference type="AlphaFoldDB" id="A0A1H0VJZ4"/>
<evidence type="ECO:0000313" key="5">
    <source>
        <dbReference type="EMBL" id="SDP78663.1"/>
    </source>
</evidence>